<dbReference type="Gene3D" id="2.60.120.200">
    <property type="match status" value="1"/>
</dbReference>
<dbReference type="AlphaFoldDB" id="A0A9P4SIB1"/>
<evidence type="ECO:0000313" key="2">
    <source>
        <dbReference type="EMBL" id="KAF2842103.1"/>
    </source>
</evidence>
<keyword evidence="3" id="KW-1185">Reference proteome</keyword>
<evidence type="ECO:0000313" key="3">
    <source>
        <dbReference type="Proteomes" id="UP000799429"/>
    </source>
</evidence>
<dbReference type="InterPro" id="IPR013320">
    <property type="entry name" value="ConA-like_dom_sf"/>
</dbReference>
<dbReference type="PROSITE" id="PS51762">
    <property type="entry name" value="GH16_2"/>
    <property type="match status" value="1"/>
</dbReference>
<accession>A0A9P4SIB1</accession>
<dbReference type="SUPFAM" id="SSF49899">
    <property type="entry name" value="Concanavalin A-like lectins/glucanases"/>
    <property type="match status" value="1"/>
</dbReference>
<evidence type="ECO:0000259" key="1">
    <source>
        <dbReference type="PROSITE" id="PS51762"/>
    </source>
</evidence>
<keyword evidence="2" id="KW-0378">Hydrolase</keyword>
<reference evidence="2" key="1">
    <citation type="journal article" date="2020" name="Stud. Mycol.">
        <title>101 Dothideomycetes genomes: a test case for predicting lifestyles and emergence of pathogens.</title>
        <authorList>
            <person name="Haridas S."/>
            <person name="Albert R."/>
            <person name="Binder M."/>
            <person name="Bloem J."/>
            <person name="Labutti K."/>
            <person name="Salamov A."/>
            <person name="Andreopoulos B."/>
            <person name="Baker S."/>
            <person name="Barry K."/>
            <person name="Bills G."/>
            <person name="Bluhm B."/>
            <person name="Cannon C."/>
            <person name="Castanera R."/>
            <person name="Culley D."/>
            <person name="Daum C."/>
            <person name="Ezra D."/>
            <person name="Gonzalez J."/>
            <person name="Henrissat B."/>
            <person name="Kuo A."/>
            <person name="Liang C."/>
            <person name="Lipzen A."/>
            <person name="Lutzoni F."/>
            <person name="Magnuson J."/>
            <person name="Mondo S."/>
            <person name="Nolan M."/>
            <person name="Ohm R."/>
            <person name="Pangilinan J."/>
            <person name="Park H.-J."/>
            <person name="Ramirez L."/>
            <person name="Alfaro M."/>
            <person name="Sun H."/>
            <person name="Tritt A."/>
            <person name="Yoshinaga Y."/>
            <person name="Zwiers L.-H."/>
            <person name="Turgeon B."/>
            <person name="Goodwin S."/>
            <person name="Spatafora J."/>
            <person name="Crous P."/>
            <person name="Grigoriev I."/>
        </authorList>
    </citation>
    <scope>NUCLEOTIDE SEQUENCE</scope>
    <source>
        <strain evidence="2">CBS 101060</strain>
    </source>
</reference>
<dbReference type="EMBL" id="MU006090">
    <property type="protein sequence ID" value="KAF2842103.1"/>
    <property type="molecule type" value="Genomic_DNA"/>
</dbReference>
<proteinExistence type="predicted"/>
<protein>
    <submittedName>
        <fullName evidence="2">Glycoside hydrolase family 16 protein</fullName>
    </submittedName>
</protein>
<dbReference type="GO" id="GO:0005975">
    <property type="term" value="P:carbohydrate metabolic process"/>
    <property type="evidence" value="ECO:0007669"/>
    <property type="project" value="InterPro"/>
</dbReference>
<sequence length="217" mass="23853">MIPRDVFSSQSKFDADFNYLYPWGTDHNGASRMDKAHVSIEYSSNTLTLAADRVSGQPPATHGGKQIPINYLAGTVHAKEHFSVAPTGGYDFEAEFLAPVTRGTWPAFWLTAVDGWPPEIDLAEWKGSGKISFNTFNTSSQVSAKDVNYPSPGNWHKILCELRDLNRADVGIKFYMDGQLVTSQVGKGFVGKRMWFVINLQMEGSSGTPGPNGSRQS</sequence>
<gene>
    <name evidence="2" type="ORF">M501DRAFT_968332</name>
</gene>
<name>A0A9P4SIB1_9PEZI</name>
<dbReference type="GO" id="GO:0004553">
    <property type="term" value="F:hydrolase activity, hydrolyzing O-glycosyl compounds"/>
    <property type="evidence" value="ECO:0007669"/>
    <property type="project" value="InterPro"/>
</dbReference>
<dbReference type="OrthoDB" id="4524534at2759"/>
<dbReference type="Pfam" id="PF00722">
    <property type="entry name" value="Glyco_hydro_16"/>
    <property type="match status" value="1"/>
</dbReference>
<comment type="caution">
    <text evidence="2">The sequence shown here is derived from an EMBL/GenBank/DDBJ whole genome shotgun (WGS) entry which is preliminary data.</text>
</comment>
<dbReference type="InterPro" id="IPR000757">
    <property type="entry name" value="Beta-glucanase-like"/>
</dbReference>
<organism evidence="2 3">
    <name type="scientific">Patellaria atrata CBS 101060</name>
    <dbReference type="NCBI Taxonomy" id="1346257"/>
    <lineage>
        <taxon>Eukaryota</taxon>
        <taxon>Fungi</taxon>
        <taxon>Dikarya</taxon>
        <taxon>Ascomycota</taxon>
        <taxon>Pezizomycotina</taxon>
        <taxon>Dothideomycetes</taxon>
        <taxon>Dothideomycetes incertae sedis</taxon>
        <taxon>Patellariales</taxon>
        <taxon>Patellariaceae</taxon>
        <taxon>Patellaria</taxon>
    </lineage>
</organism>
<dbReference type="Proteomes" id="UP000799429">
    <property type="component" value="Unassembled WGS sequence"/>
</dbReference>
<feature type="domain" description="GH16" evidence="1">
    <location>
        <begin position="1"/>
        <end position="217"/>
    </location>
</feature>